<keyword evidence="2" id="KW-1185">Reference proteome</keyword>
<name>A0A6A6HL37_VIRVR</name>
<protein>
    <submittedName>
        <fullName evidence="1">Uncharacterized protein</fullName>
    </submittedName>
</protein>
<gene>
    <name evidence="1" type="ORF">EV356DRAFT_504155</name>
</gene>
<accession>A0A6A6HL37</accession>
<evidence type="ECO:0000313" key="1">
    <source>
        <dbReference type="EMBL" id="KAF2238836.1"/>
    </source>
</evidence>
<dbReference type="Proteomes" id="UP000800092">
    <property type="component" value="Unassembled WGS sequence"/>
</dbReference>
<sequence>MVRRACRTASSGRQPWLSSVALHITWIILQPYGLVCDRYLGKSNTTGHPKPMPYQVCHAVYVTLAHHVMVVHFLKIVKVAIDTKTVPFRCYA</sequence>
<dbReference type="EMBL" id="ML991774">
    <property type="protein sequence ID" value="KAF2238836.1"/>
    <property type="molecule type" value="Genomic_DNA"/>
</dbReference>
<organism evidence="1 2">
    <name type="scientific">Viridothelium virens</name>
    <name type="common">Speckled blister lichen</name>
    <name type="synonym">Trypethelium virens</name>
    <dbReference type="NCBI Taxonomy" id="1048519"/>
    <lineage>
        <taxon>Eukaryota</taxon>
        <taxon>Fungi</taxon>
        <taxon>Dikarya</taxon>
        <taxon>Ascomycota</taxon>
        <taxon>Pezizomycotina</taxon>
        <taxon>Dothideomycetes</taxon>
        <taxon>Dothideomycetes incertae sedis</taxon>
        <taxon>Trypetheliales</taxon>
        <taxon>Trypetheliaceae</taxon>
        <taxon>Viridothelium</taxon>
    </lineage>
</organism>
<evidence type="ECO:0000313" key="2">
    <source>
        <dbReference type="Proteomes" id="UP000800092"/>
    </source>
</evidence>
<dbReference type="AlphaFoldDB" id="A0A6A6HL37"/>
<proteinExistence type="predicted"/>
<reference evidence="1" key="1">
    <citation type="journal article" date="2020" name="Stud. Mycol.">
        <title>101 Dothideomycetes genomes: a test case for predicting lifestyles and emergence of pathogens.</title>
        <authorList>
            <person name="Haridas S."/>
            <person name="Albert R."/>
            <person name="Binder M."/>
            <person name="Bloem J."/>
            <person name="Labutti K."/>
            <person name="Salamov A."/>
            <person name="Andreopoulos B."/>
            <person name="Baker S."/>
            <person name="Barry K."/>
            <person name="Bills G."/>
            <person name="Bluhm B."/>
            <person name="Cannon C."/>
            <person name="Castanera R."/>
            <person name="Culley D."/>
            <person name="Daum C."/>
            <person name="Ezra D."/>
            <person name="Gonzalez J."/>
            <person name="Henrissat B."/>
            <person name="Kuo A."/>
            <person name="Liang C."/>
            <person name="Lipzen A."/>
            <person name="Lutzoni F."/>
            <person name="Magnuson J."/>
            <person name="Mondo S."/>
            <person name="Nolan M."/>
            <person name="Ohm R."/>
            <person name="Pangilinan J."/>
            <person name="Park H.-J."/>
            <person name="Ramirez L."/>
            <person name="Alfaro M."/>
            <person name="Sun H."/>
            <person name="Tritt A."/>
            <person name="Yoshinaga Y."/>
            <person name="Zwiers L.-H."/>
            <person name="Turgeon B."/>
            <person name="Goodwin S."/>
            <person name="Spatafora J."/>
            <person name="Crous P."/>
            <person name="Grigoriev I."/>
        </authorList>
    </citation>
    <scope>NUCLEOTIDE SEQUENCE</scope>
    <source>
        <strain evidence="1">Tuck. ex Michener</strain>
    </source>
</reference>